<keyword evidence="8" id="KW-1185">Reference proteome</keyword>
<dbReference type="AlphaFoldDB" id="A0A0C2HUE8"/>
<dbReference type="Gene3D" id="1.10.287.1040">
    <property type="entry name" value="Exonuclease VII, small subunit"/>
    <property type="match status" value="1"/>
</dbReference>
<sequence length="76" mass="8402">MTEVAFEKALKNLEAAVERLESGELPLEEALSCFEEGVRSAQLCRKSLQDVEARVELLLKEKDGSFTLTPMATDEG</sequence>
<dbReference type="Pfam" id="PF02609">
    <property type="entry name" value="Exonuc_VII_S"/>
    <property type="match status" value="1"/>
</dbReference>
<comment type="similarity">
    <text evidence="1 6">Belongs to the XseB family.</text>
</comment>
<dbReference type="RefSeq" id="WP_040098988.1">
    <property type="nucleotide sequence ID" value="NZ_JWJD01000003.1"/>
</dbReference>
<accession>A0A0C2HUE8</accession>
<keyword evidence="3 6" id="KW-0540">Nuclease</keyword>
<dbReference type="GO" id="GO:0009318">
    <property type="term" value="C:exodeoxyribonuclease VII complex"/>
    <property type="evidence" value="ECO:0007669"/>
    <property type="project" value="UniProtKB-UniRule"/>
</dbReference>
<evidence type="ECO:0000313" key="7">
    <source>
        <dbReference type="EMBL" id="KIH76457.1"/>
    </source>
</evidence>
<comment type="function">
    <text evidence="6">Bidirectionally degrades single-stranded DNA into large acid-insoluble oligonucleotides, which are then degraded further into small acid-soluble oligonucleotides.</text>
</comment>
<evidence type="ECO:0000256" key="2">
    <source>
        <dbReference type="ARBA" id="ARBA00022490"/>
    </source>
</evidence>
<comment type="caution">
    <text evidence="7">The sequence shown here is derived from an EMBL/GenBank/DDBJ whole genome shotgun (WGS) entry which is preliminary data.</text>
</comment>
<evidence type="ECO:0000313" key="8">
    <source>
        <dbReference type="Proteomes" id="UP000035068"/>
    </source>
</evidence>
<reference evidence="7 8" key="1">
    <citation type="submission" date="2014-12" db="EMBL/GenBank/DDBJ databases">
        <title>Genomes of Geoalkalibacter ferrihydriticus and Geoalkalibacter subterraneus, two haloalkaliphilic metal-reducing members of the Geobacteraceae.</title>
        <authorList>
            <person name="Badalamenti J.P."/>
            <person name="Torres C.I."/>
            <person name="Krajmalnik-Brown R."/>
            <person name="Bond D.R."/>
        </authorList>
    </citation>
    <scope>NUCLEOTIDE SEQUENCE [LARGE SCALE GENOMIC DNA]</scope>
    <source>
        <strain evidence="7 8">DSM 17813</strain>
    </source>
</reference>
<dbReference type="PANTHER" id="PTHR34137:SF1">
    <property type="entry name" value="EXODEOXYRIBONUCLEASE 7 SMALL SUBUNIT"/>
    <property type="match status" value="1"/>
</dbReference>
<dbReference type="SUPFAM" id="SSF116842">
    <property type="entry name" value="XseB-like"/>
    <property type="match status" value="1"/>
</dbReference>
<comment type="catalytic activity">
    <reaction evidence="6">
        <text>Exonucleolytic cleavage in either 5'- to 3'- or 3'- to 5'-direction to yield nucleoside 5'-phosphates.</text>
        <dbReference type="EC" id="3.1.11.6"/>
    </reaction>
</comment>
<comment type="subunit">
    <text evidence="6">Heterooligomer composed of large and small subunits.</text>
</comment>
<keyword evidence="5 6" id="KW-0269">Exonuclease</keyword>
<evidence type="ECO:0000256" key="4">
    <source>
        <dbReference type="ARBA" id="ARBA00022801"/>
    </source>
</evidence>
<name>A0A0C2HUE8_9BACT</name>
<dbReference type="PANTHER" id="PTHR34137">
    <property type="entry name" value="EXODEOXYRIBONUCLEASE 7 SMALL SUBUNIT"/>
    <property type="match status" value="1"/>
</dbReference>
<dbReference type="EC" id="3.1.11.6" evidence="6"/>
<dbReference type="GO" id="GO:0008855">
    <property type="term" value="F:exodeoxyribonuclease VII activity"/>
    <property type="evidence" value="ECO:0007669"/>
    <property type="project" value="UniProtKB-UniRule"/>
</dbReference>
<keyword evidence="2 6" id="KW-0963">Cytoplasm</keyword>
<dbReference type="InterPro" id="IPR003761">
    <property type="entry name" value="Exonuc_VII_S"/>
</dbReference>
<comment type="subcellular location">
    <subcellularLocation>
        <location evidence="6">Cytoplasm</location>
    </subcellularLocation>
</comment>
<dbReference type="HAMAP" id="MF_00337">
    <property type="entry name" value="Exonuc_7_S"/>
    <property type="match status" value="1"/>
</dbReference>
<dbReference type="GO" id="GO:0006308">
    <property type="term" value="P:DNA catabolic process"/>
    <property type="evidence" value="ECO:0007669"/>
    <property type="project" value="UniProtKB-UniRule"/>
</dbReference>
<dbReference type="PIRSF" id="PIRSF006488">
    <property type="entry name" value="Exonuc_VII_S"/>
    <property type="match status" value="1"/>
</dbReference>
<dbReference type="InterPro" id="IPR037004">
    <property type="entry name" value="Exonuc_VII_ssu_sf"/>
</dbReference>
<evidence type="ECO:0000256" key="1">
    <source>
        <dbReference type="ARBA" id="ARBA00009998"/>
    </source>
</evidence>
<dbReference type="GO" id="GO:0005829">
    <property type="term" value="C:cytosol"/>
    <property type="evidence" value="ECO:0007669"/>
    <property type="project" value="TreeGrafter"/>
</dbReference>
<dbReference type="Proteomes" id="UP000035068">
    <property type="component" value="Unassembled WGS sequence"/>
</dbReference>
<gene>
    <name evidence="6" type="primary">xseB</name>
    <name evidence="7" type="ORF">GFER_09650</name>
</gene>
<dbReference type="EMBL" id="JWJD01000003">
    <property type="protein sequence ID" value="KIH76457.1"/>
    <property type="molecule type" value="Genomic_DNA"/>
</dbReference>
<dbReference type="NCBIfam" id="TIGR01280">
    <property type="entry name" value="xseB"/>
    <property type="match status" value="1"/>
</dbReference>
<proteinExistence type="inferred from homology"/>
<evidence type="ECO:0000256" key="3">
    <source>
        <dbReference type="ARBA" id="ARBA00022722"/>
    </source>
</evidence>
<organism evidence="7 8">
    <name type="scientific">Geoalkalibacter ferrihydriticus DSM 17813</name>
    <dbReference type="NCBI Taxonomy" id="1121915"/>
    <lineage>
        <taxon>Bacteria</taxon>
        <taxon>Pseudomonadati</taxon>
        <taxon>Thermodesulfobacteriota</taxon>
        <taxon>Desulfuromonadia</taxon>
        <taxon>Desulfuromonadales</taxon>
        <taxon>Geoalkalibacteraceae</taxon>
        <taxon>Geoalkalibacter</taxon>
    </lineage>
</organism>
<protein>
    <recommendedName>
        <fullName evidence="6">Exodeoxyribonuclease 7 small subunit</fullName>
        <ecNumber evidence="6">3.1.11.6</ecNumber>
    </recommendedName>
    <alternativeName>
        <fullName evidence="6">Exodeoxyribonuclease VII small subunit</fullName>
        <shortName evidence="6">Exonuclease VII small subunit</shortName>
    </alternativeName>
</protein>
<evidence type="ECO:0000256" key="5">
    <source>
        <dbReference type="ARBA" id="ARBA00022839"/>
    </source>
</evidence>
<evidence type="ECO:0000256" key="6">
    <source>
        <dbReference type="HAMAP-Rule" id="MF_00337"/>
    </source>
</evidence>
<keyword evidence="4 6" id="KW-0378">Hydrolase</keyword>